<name>A0A7Y7X9F4_9PSED</name>
<protein>
    <submittedName>
        <fullName evidence="10">ABC transporter permease</fullName>
    </submittedName>
</protein>
<evidence type="ECO:0000256" key="3">
    <source>
        <dbReference type="ARBA" id="ARBA00022475"/>
    </source>
</evidence>
<keyword evidence="3" id="KW-1003">Cell membrane</keyword>
<dbReference type="GO" id="GO:0055085">
    <property type="term" value="P:transmembrane transport"/>
    <property type="evidence" value="ECO:0007669"/>
    <property type="project" value="InterPro"/>
</dbReference>
<evidence type="ECO:0000256" key="1">
    <source>
        <dbReference type="ARBA" id="ARBA00004429"/>
    </source>
</evidence>
<evidence type="ECO:0000256" key="4">
    <source>
        <dbReference type="ARBA" id="ARBA00022519"/>
    </source>
</evidence>
<keyword evidence="4" id="KW-0997">Cell inner membrane</keyword>
<dbReference type="AlphaFoldDB" id="A0A7Y7X9F4"/>
<evidence type="ECO:0000313" key="10">
    <source>
        <dbReference type="EMBL" id="NWB95485.1"/>
    </source>
</evidence>
<proteinExistence type="inferred from homology"/>
<feature type="domain" description="ABC transmembrane type-1" evidence="9">
    <location>
        <begin position="79"/>
        <end position="267"/>
    </location>
</feature>
<feature type="transmembrane region" description="Helical" evidence="8">
    <location>
        <begin position="21"/>
        <end position="41"/>
    </location>
</feature>
<evidence type="ECO:0000313" key="11">
    <source>
        <dbReference type="Proteomes" id="UP000539985"/>
    </source>
</evidence>
<comment type="similarity">
    <text evidence="8">Belongs to the binding-protein-dependent transport system permease family.</text>
</comment>
<evidence type="ECO:0000259" key="9">
    <source>
        <dbReference type="PROSITE" id="PS50928"/>
    </source>
</evidence>
<dbReference type="PROSITE" id="PS50928">
    <property type="entry name" value="ABC_TM1"/>
    <property type="match status" value="1"/>
</dbReference>
<dbReference type="RefSeq" id="WP_177091376.1">
    <property type="nucleotide sequence ID" value="NZ_JACAOS010000020.1"/>
</dbReference>
<dbReference type="PANTHER" id="PTHR43357">
    <property type="entry name" value="INNER MEMBRANE ABC TRANSPORTER PERMEASE PROTEIN YDCV"/>
    <property type="match status" value="1"/>
</dbReference>
<sequence>MSLPSYTGPIGRIWFFSVRSFAVMVLLFLILPVLVVVPLSFNVEPYFSFTHGMLTLDPQAFSLRWYRSLLDDPLWLLSFKNSFFIAICSTAIATGLGTLASLGLSRSNLPCKGLLMGTLISPMIVPVIISSAGMYFFYSSLGMGQSYVSIILGHAVLSTPFVIITVTATLVSFDHSLTRAAAGLGASASYTFWQITMPIIRPGILSGALFAMVTSFDEAVLVQFLGGVEQRTIPRQMWSGMREQISPTILAAATLLIVGSIALLIAVELMRRRSLRLRGVIE</sequence>
<accession>A0A7Y7X9F4</accession>
<dbReference type="PANTHER" id="PTHR43357:SF4">
    <property type="entry name" value="INNER MEMBRANE ABC TRANSPORTER PERMEASE PROTEIN YDCV"/>
    <property type="match status" value="1"/>
</dbReference>
<dbReference type="CDD" id="cd06261">
    <property type="entry name" value="TM_PBP2"/>
    <property type="match status" value="1"/>
</dbReference>
<keyword evidence="7 8" id="KW-0472">Membrane</keyword>
<evidence type="ECO:0000256" key="2">
    <source>
        <dbReference type="ARBA" id="ARBA00022448"/>
    </source>
</evidence>
<evidence type="ECO:0000256" key="5">
    <source>
        <dbReference type="ARBA" id="ARBA00022692"/>
    </source>
</evidence>
<dbReference type="GO" id="GO:0005886">
    <property type="term" value="C:plasma membrane"/>
    <property type="evidence" value="ECO:0007669"/>
    <property type="project" value="UniProtKB-SubCell"/>
</dbReference>
<evidence type="ECO:0000256" key="6">
    <source>
        <dbReference type="ARBA" id="ARBA00022989"/>
    </source>
</evidence>
<dbReference type="EMBL" id="JACAQB010000004">
    <property type="protein sequence ID" value="NWB95485.1"/>
    <property type="molecule type" value="Genomic_DNA"/>
</dbReference>
<organism evidence="10 11">
    <name type="scientific">Pseudomonas gingeri</name>
    <dbReference type="NCBI Taxonomy" id="117681"/>
    <lineage>
        <taxon>Bacteria</taxon>
        <taxon>Pseudomonadati</taxon>
        <taxon>Pseudomonadota</taxon>
        <taxon>Gammaproteobacteria</taxon>
        <taxon>Pseudomonadales</taxon>
        <taxon>Pseudomonadaceae</taxon>
        <taxon>Pseudomonas</taxon>
    </lineage>
</organism>
<evidence type="ECO:0000256" key="8">
    <source>
        <dbReference type="RuleBase" id="RU363032"/>
    </source>
</evidence>
<keyword evidence="2 8" id="KW-0813">Transport</keyword>
<feature type="transmembrane region" description="Helical" evidence="8">
    <location>
        <begin position="245"/>
        <end position="267"/>
    </location>
</feature>
<dbReference type="InterPro" id="IPR000515">
    <property type="entry name" value="MetI-like"/>
</dbReference>
<gene>
    <name evidence="10" type="ORF">HX882_06235</name>
</gene>
<keyword evidence="6 8" id="KW-1133">Transmembrane helix</keyword>
<dbReference type="InterPro" id="IPR035906">
    <property type="entry name" value="MetI-like_sf"/>
</dbReference>
<dbReference type="Proteomes" id="UP000539985">
    <property type="component" value="Unassembled WGS sequence"/>
</dbReference>
<feature type="transmembrane region" description="Helical" evidence="8">
    <location>
        <begin position="150"/>
        <end position="171"/>
    </location>
</feature>
<feature type="transmembrane region" description="Helical" evidence="8">
    <location>
        <begin position="114"/>
        <end position="138"/>
    </location>
</feature>
<comment type="subcellular location">
    <subcellularLocation>
        <location evidence="1">Cell inner membrane</location>
        <topology evidence="1">Multi-pass membrane protein</topology>
    </subcellularLocation>
    <subcellularLocation>
        <location evidence="8">Cell membrane</location>
        <topology evidence="8">Multi-pass membrane protein</topology>
    </subcellularLocation>
</comment>
<feature type="transmembrane region" description="Helical" evidence="8">
    <location>
        <begin position="204"/>
        <end position="225"/>
    </location>
</feature>
<dbReference type="Pfam" id="PF00528">
    <property type="entry name" value="BPD_transp_1"/>
    <property type="match status" value="1"/>
</dbReference>
<feature type="transmembrane region" description="Helical" evidence="8">
    <location>
        <begin position="83"/>
        <end position="102"/>
    </location>
</feature>
<keyword evidence="5 8" id="KW-0812">Transmembrane</keyword>
<reference evidence="10 11" key="1">
    <citation type="submission" date="2020-04" db="EMBL/GenBank/DDBJ databases">
        <title>Molecular characterization of pseudomonads from Agaricus bisporus reveal novel blotch 2 pathogens in Western Europe.</title>
        <authorList>
            <person name="Taparia T."/>
            <person name="Krijger M."/>
            <person name="Haynes E."/>
            <person name="Elpinstone J.G."/>
            <person name="Noble R."/>
            <person name="Van Der Wolf J."/>
        </authorList>
    </citation>
    <scope>NUCLEOTIDE SEQUENCE [LARGE SCALE GENOMIC DNA]</scope>
    <source>
        <strain evidence="10 11">H7001</strain>
    </source>
</reference>
<evidence type="ECO:0000256" key="7">
    <source>
        <dbReference type="ARBA" id="ARBA00023136"/>
    </source>
</evidence>
<comment type="caution">
    <text evidence="10">The sequence shown here is derived from an EMBL/GenBank/DDBJ whole genome shotgun (WGS) entry which is preliminary data.</text>
</comment>
<dbReference type="SUPFAM" id="SSF161098">
    <property type="entry name" value="MetI-like"/>
    <property type="match status" value="1"/>
</dbReference>
<dbReference type="Gene3D" id="1.10.3720.10">
    <property type="entry name" value="MetI-like"/>
    <property type="match status" value="1"/>
</dbReference>